<evidence type="ECO:0000259" key="3">
    <source>
        <dbReference type="Pfam" id="PF12768"/>
    </source>
</evidence>
<dbReference type="AlphaFoldDB" id="W2RW57"/>
<feature type="signal peptide" evidence="2">
    <location>
        <begin position="1"/>
        <end position="23"/>
    </location>
</feature>
<gene>
    <name evidence="6" type="ORF">HMPREF1541_06141</name>
</gene>
<dbReference type="FunCoup" id="W2RW57">
    <property type="interactions" value="65"/>
</dbReference>
<dbReference type="Pfam" id="PF12768">
    <property type="entry name" value="Rax2"/>
    <property type="match status" value="1"/>
</dbReference>
<evidence type="ECO:0000256" key="1">
    <source>
        <dbReference type="SAM" id="Phobius"/>
    </source>
</evidence>
<feature type="domain" description="Rax2-like second" evidence="4">
    <location>
        <begin position="215"/>
        <end position="352"/>
    </location>
</feature>
<reference evidence="6 7" key="1">
    <citation type="submission" date="2013-03" db="EMBL/GenBank/DDBJ databases">
        <title>The Genome Sequence of Phialophora europaea CBS 101466.</title>
        <authorList>
            <consortium name="The Broad Institute Genomics Platform"/>
            <person name="Cuomo C."/>
            <person name="de Hoog S."/>
            <person name="Gorbushina A."/>
            <person name="Walker B."/>
            <person name="Young S.K."/>
            <person name="Zeng Q."/>
            <person name="Gargeya S."/>
            <person name="Fitzgerald M."/>
            <person name="Haas B."/>
            <person name="Abouelleil A."/>
            <person name="Allen A.W."/>
            <person name="Alvarado L."/>
            <person name="Arachchi H.M."/>
            <person name="Berlin A.M."/>
            <person name="Chapman S.B."/>
            <person name="Gainer-Dewar J."/>
            <person name="Goldberg J."/>
            <person name="Griggs A."/>
            <person name="Gujja S."/>
            <person name="Hansen M."/>
            <person name="Howarth C."/>
            <person name="Imamovic A."/>
            <person name="Ireland A."/>
            <person name="Larimer J."/>
            <person name="McCowan C."/>
            <person name="Murphy C."/>
            <person name="Pearson M."/>
            <person name="Poon T.W."/>
            <person name="Priest M."/>
            <person name="Roberts A."/>
            <person name="Saif S."/>
            <person name="Shea T."/>
            <person name="Sisk P."/>
            <person name="Sykes S."/>
            <person name="Wortman J."/>
            <person name="Nusbaum C."/>
            <person name="Birren B."/>
        </authorList>
    </citation>
    <scope>NUCLEOTIDE SEQUENCE [LARGE SCALE GENOMIC DNA]</scope>
    <source>
        <strain evidence="6 7">CBS 101466</strain>
    </source>
</reference>
<evidence type="ECO:0000313" key="6">
    <source>
        <dbReference type="EMBL" id="ETN39914.1"/>
    </source>
</evidence>
<dbReference type="SUPFAM" id="SSF50965">
    <property type="entry name" value="Galactose oxidase, central domain"/>
    <property type="match status" value="1"/>
</dbReference>
<evidence type="ECO:0000313" key="7">
    <source>
        <dbReference type="Proteomes" id="UP000030752"/>
    </source>
</evidence>
<feature type="transmembrane region" description="Helical" evidence="1">
    <location>
        <begin position="1136"/>
        <end position="1159"/>
    </location>
</feature>
<dbReference type="InterPro" id="IPR015915">
    <property type="entry name" value="Kelch-typ_b-propeller"/>
</dbReference>
<dbReference type="RefSeq" id="XP_008718699.1">
    <property type="nucleotide sequence ID" value="XM_008720477.1"/>
</dbReference>
<dbReference type="PANTHER" id="PTHR31778">
    <property type="entry name" value="BUD SITE SELECTION PROTEIN RAX2"/>
    <property type="match status" value="1"/>
</dbReference>
<feature type="chain" id="PRO_5004824105" evidence="2">
    <location>
        <begin position="24"/>
        <end position="1206"/>
    </location>
</feature>
<dbReference type="GO" id="GO:1902929">
    <property type="term" value="C:plasma membrane of growing cell tip"/>
    <property type="evidence" value="ECO:0007669"/>
    <property type="project" value="TreeGrafter"/>
</dbReference>
<protein>
    <submittedName>
        <fullName evidence="6">Uncharacterized protein</fullName>
    </submittedName>
</protein>
<keyword evidence="7" id="KW-1185">Reference proteome</keyword>
<dbReference type="Gene3D" id="2.120.10.80">
    <property type="entry name" value="Kelch-type beta propeller"/>
    <property type="match status" value="1"/>
</dbReference>
<dbReference type="OrthoDB" id="2503993at2759"/>
<keyword evidence="1" id="KW-0812">Transmembrane</keyword>
<dbReference type="InterPro" id="IPR011043">
    <property type="entry name" value="Gal_Oxase/kelch_b-propeller"/>
</dbReference>
<dbReference type="eggNOG" id="ENOG502QQZD">
    <property type="taxonomic scope" value="Eukaryota"/>
</dbReference>
<dbReference type="VEuPathDB" id="FungiDB:HMPREF1541_06141"/>
<keyword evidence="1" id="KW-1133">Transmembrane helix</keyword>
<dbReference type="Proteomes" id="UP000030752">
    <property type="component" value="Unassembled WGS sequence"/>
</dbReference>
<proteinExistence type="predicted"/>
<sequence>MRLRSRAGAAVSVLALAAHGVSQSVNPNIDLSNLGQVALTGDFDAISVYSFPGQFDRNGSNSILQHQPDGSYEVLAATDATIDSMCSFLRRDGTFEGIIVGGNFTSLGGVATRSIALYNPDSRIITPLPGLEGTVAAVLCDQERETVYIAGSFDAANTSNAIAWTVDGAWQTLPFAGFDAPVESVTKAPNGHIVFGGQFTGLGNTSTTSSQRDRATQQIPLPGSANVTVGGASNTNKDAIACPSNGSSVEWKLNADTPGFWRANFDFGFEPTRLRLFNAGTKEFRFTAFPINGIMNLTYTDPESGDERVCDALCPLPENPEDGFMDFFFVNNVGMNSFRIDISDWYGNAGGLAGIQLFQSDVFSYAVADFNEPACGGPTGTLSTVTTTGPWFQMSSFDSVSKYLAAVPGPDEIGDTEVTFEPNIQESGNYTVTIYTPGCLQDSSCSSRAVVNVTGTLTTDADQTFFTQISQLNNFDKYDNVYTGPIDVTSGSFRPRVSIKASGQLPTQRIVASRVKFGLIATTGGLNGIFDFDPDQAQINPNDFSNSDINNAGTLLNQDAQITSLLTVGDTMYAAGSFEDDRFENIMAFTSEGNATSLSDRGLNAPVMDMFALDNVLYVGGNFTAASGDNQLELTSVAAYQIADQRWVALGAGLNGAVEYVVPIPMNTSEGQSETAIAFSGSFSQIRQSGSDPAIDVDGLAVWLPSANNWIQRTNAQQQILTGELTAGAFLPNNTWIGAGTLASLGQVMHGVASVVSNDGRITLHGLPLNIQAEETSSSLQKRAISGDQNVTGVVEVVTYNANADNVTIFAGGFTAEGAERSTIRNLLFMNGSDNNAVTGLPQGVSENSTFIALEIHRDLLFAGGRVSGEIEGRSVAGLLLYDMTTADYASIQPAGLAGPNVIVNDIKAQPDTDFVYVGGAFERTTQDLSCPCVCMYDTNANQWNPVGSGLSGTVAQLFWKNDKKLLAVGNLTLGGNETTIVQYDPDEQAWTQIADDTIPGPVSALTVVTEDGKDIWVAGTANNGSTFLIEVKDEENLIVTGMFSSGTTIRSLELVDAEDNNDSNDFLDRDEALLIMGQLNITGFGAASAAVFNGSAMTPLVLASKADGSAGSISQLAASRPRTPRSEGNRHSTGIVVLVALCAALGTIFLIVLLGLLLNRIQRKRAGYNAIPNVPYADKNSNLNRVPPETLFGTLGQRTGAAPRV</sequence>
<dbReference type="HOGENOM" id="CLU_005863_0_0_1"/>
<keyword evidence="2" id="KW-0732">Signal</keyword>
<dbReference type="GeneID" id="19973480"/>
<evidence type="ECO:0000256" key="2">
    <source>
        <dbReference type="SAM" id="SignalP"/>
    </source>
</evidence>
<organism evidence="6 7">
    <name type="scientific">Cyphellophora europaea (strain CBS 101466)</name>
    <name type="common">Phialophora europaea</name>
    <dbReference type="NCBI Taxonomy" id="1220924"/>
    <lineage>
        <taxon>Eukaryota</taxon>
        <taxon>Fungi</taxon>
        <taxon>Dikarya</taxon>
        <taxon>Ascomycota</taxon>
        <taxon>Pezizomycotina</taxon>
        <taxon>Eurotiomycetes</taxon>
        <taxon>Chaetothyriomycetidae</taxon>
        <taxon>Chaetothyriales</taxon>
        <taxon>Cyphellophoraceae</taxon>
        <taxon>Cyphellophora</taxon>
    </lineage>
</organism>
<evidence type="ECO:0000259" key="5">
    <source>
        <dbReference type="Pfam" id="PF20843"/>
    </source>
</evidence>
<dbReference type="PANTHER" id="PTHR31778:SF2">
    <property type="entry name" value="BUD SITE SELECTION PROTEIN RAX2"/>
    <property type="match status" value="1"/>
</dbReference>
<evidence type="ECO:0000259" key="4">
    <source>
        <dbReference type="Pfam" id="PF20842"/>
    </source>
</evidence>
<feature type="domain" description="Rax2-like C-terminal" evidence="3">
    <location>
        <begin position="879"/>
        <end position="1123"/>
    </location>
</feature>
<dbReference type="Pfam" id="PF20843">
    <property type="entry name" value="Rax2_3"/>
    <property type="match status" value="1"/>
</dbReference>
<dbReference type="InParanoid" id="W2RW57"/>
<accession>W2RW57</accession>
<dbReference type="STRING" id="1220924.W2RW57"/>
<dbReference type="InterPro" id="IPR024982">
    <property type="entry name" value="Rax2-like_C"/>
</dbReference>
<dbReference type="Pfam" id="PF20842">
    <property type="entry name" value="Rax2_2"/>
    <property type="match status" value="1"/>
</dbReference>
<dbReference type="InterPro" id="IPR048265">
    <property type="entry name" value="Rax2-like_third"/>
</dbReference>
<feature type="domain" description="Rax2-like third" evidence="5">
    <location>
        <begin position="363"/>
        <end position="519"/>
    </location>
</feature>
<keyword evidence="1" id="KW-0472">Membrane</keyword>
<dbReference type="InterPro" id="IPR048266">
    <property type="entry name" value="Rax2-like_second"/>
</dbReference>
<name>W2RW57_CYPE1</name>
<dbReference type="EMBL" id="KB822721">
    <property type="protein sequence ID" value="ETN39914.1"/>
    <property type="molecule type" value="Genomic_DNA"/>
</dbReference>